<organism evidence="2 3">
    <name type="scientific">Rhodopirellula baltica (strain DSM 10527 / NCIMB 13988 / SH1)</name>
    <dbReference type="NCBI Taxonomy" id="243090"/>
    <lineage>
        <taxon>Bacteria</taxon>
        <taxon>Pseudomonadati</taxon>
        <taxon>Planctomycetota</taxon>
        <taxon>Planctomycetia</taxon>
        <taxon>Pirellulales</taxon>
        <taxon>Pirellulaceae</taxon>
        <taxon>Rhodopirellula</taxon>
    </lineage>
</organism>
<proteinExistence type="predicted"/>
<name>Q7UM94_RHOBA</name>
<dbReference type="KEGG" id="rba:RB8975"/>
<protein>
    <submittedName>
        <fullName evidence="2">Uncharacterized protein</fullName>
    </submittedName>
</protein>
<evidence type="ECO:0000313" key="3">
    <source>
        <dbReference type="Proteomes" id="UP000001025"/>
    </source>
</evidence>
<dbReference type="AlphaFoldDB" id="Q7UM94"/>
<dbReference type="Proteomes" id="UP000001025">
    <property type="component" value="Chromosome"/>
</dbReference>
<keyword evidence="1" id="KW-1133">Transmembrane helix</keyword>
<keyword evidence="3" id="KW-1185">Reference proteome</keyword>
<dbReference type="InParanoid" id="Q7UM94"/>
<evidence type="ECO:0000256" key="1">
    <source>
        <dbReference type="SAM" id="Phobius"/>
    </source>
</evidence>
<reference evidence="2 3" key="1">
    <citation type="journal article" date="2003" name="Proc. Natl. Acad. Sci. U.S.A.">
        <title>Complete genome sequence of the marine planctomycete Pirellula sp. strain 1.</title>
        <authorList>
            <person name="Gloeckner F.O."/>
            <person name="Kube M."/>
            <person name="Bauer M."/>
            <person name="Teeling H."/>
            <person name="Lombardot T."/>
            <person name="Ludwig W."/>
            <person name="Gade D."/>
            <person name="Beck A."/>
            <person name="Borzym K."/>
            <person name="Heitmann K."/>
            <person name="Rabus R."/>
            <person name="Schlesner H."/>
            <person name="Amann R."/>
            <person name="Reinhardt R."/>
        </authorList>
    </citation>
    <scope>NUCLEOTIDE SEQUENCE [LARGE SCALE GENOMIC DNA]</scope>
    <source>
        <strain evidence="3">DSM 10527 / NCIMB 13988 / SH1</strain>
    </source>
</reference>
<accession>Q7UM94</accession>
<dbReference type="HOGENOM" id="CLU_2169053_0_0_0"/>
<dbReference type="EnsemblBacteria" id="CAD76023">
    <property type="protein sequence ID" value="CAD76023"/>
    <property type="gene ID" value="RB8975"/>
</dbReference>
<gene>
    <name evidence="2" type="ordered locus">RB8975</name>
</gene>
<keyword evidence="1" id="KW-0472">Membrane</keyword>
<sequence>MVRCRTAGDCGELSSVLGLWLRLFRFAIALGFRLGFVGALSLFVALAAIVGLVEAAAFEDDRSPGSKLTLQFVLFAFRALLQHFVVDALEHFQLVTTSFTQIIVSRHRKG</sequence>
<dbReference type="EMBL" id="BX294148">
    <property type="protein sequence ID" value="CAD76023.1"/>
    <property type="molecule type" value="Genomic_DNA"/>
</dbReference>
<feature type="transmembrane region" description="Helical" evidence="1">
    <location>
        <begin position="23"/>
        <end position="56"/>
    </location>
</feature>
<keyword evidence="1" id="KW-0812">Transmembrane</keyword>
<evidence type="ECO:0000313" key="2">
    <source>
        <dbReference type="EMBL" id="CAD76023.1"/>
    </source>
</evidence>